<dbReference type="EMBL" id="MU003492">
    <property type="protein sequence ID" value="KAF2477473.1"/>
    <property type="molecule type" value="Genomic_DNA"/>
</dbReference>
<protein>
    <submittedName>
        <fullName evidence="1">Lysophospholipase A</fullName>
    </submittedName>
</protein>
<evidence type="ECO:0000313" key="2">
    <source>
        <dbReference type="Proteomes" id="UP000799755"/>
    </source>
</evidence>
<reference evidence="1" key="1">
    <citation type="journal article" date="2020" name="Stud. Mycol.">
        <title>101 Dothideomycetes genomes: a test case for predicting lifestyles and emergence of pathogens.</title>
        <authorList>
            <person name="Haridas S."/>
            <person name="Albert R."/>
            <person name="Binder M."/>
            <person name="Bloem J."/>
            <person name="Labutti K."/>
            <person name="Salamov A."/>
            <person name="Andreopoulos B."/>
            <person name="Baker S."/>
            <person name="Barry K."/>
            <person name="Bills G."/>
            <person name="Bluhm B."/>
            <person name="Cannon C."/>
            <person name="Castanera R."/>
            <person name="Culley D."/>
            <person name="Daum C."/>
            <person name="Ezra D."/>
            <person name="Gonzalez J."/>
            <person name="Henrissat B."/>
            <person name="Kuo A."/>
            <person name="Liang C."/>
            <person name="Lipzen A."/>
            <person name="Lutzoni F."/>
            <person name="Magnuson J."/>
            <person name="Mondo S."/>
            <person name="Nolan M."/>
            <person name="Ohm R."/>
            <person name="Pangilinan J."/>
            <person name="Park H.-J."/>
            <person name="Ramirez L."/>
            <person name="Alfaro M."/>
            <person name="Sun H."/>
            <person name="Tritt A."/>
            <person name="Yoshinaga Y."/>
            <person name="Zwiers L.-H."/>
            <person name="Turgeon B."/>
            <person name="Goodwin S."/>
            <person name="Spatafora J."/>
            <person name="Crous P."/>
            <person name="Grigoriev I."/>
        </authorList>
    </citation>
    <scope>NUCLEOTIDE SEQUENCE</scope>
    <source>
        <strain evidence="1">ATCC 200398</strain>
    </source>
</reference>
<accession>A0ACB6RFD6</accession>
<proteinExistence type="predicted"/>
<dbReference type="Proteomes" id="UP000799755">
    <property type="component" value="Unassembled WGS sequence"/>
</dbReference>
<comment type="caution">
    <text evidence="1">The sequence shown here is derived from an EMBL/GenBank/DDBJ whole genome shotgun (WGS) entry which is preliminary data.</text>
</comment>
<name>A0ACB6RFD6_9PLEO</name>
<keyword evidence="2" id="KW-1185">Reference proteome</keyword>
<evidence type="ECO:0000313" key="1">
    <source>
        <dbReference type="EMBL" id="KAF2477473.1"/>
    </source>
</evidence>
<sequence length="351" mass="39778">MRFLLCLLIHLLHIPTKAFPSPQLRNHHSFNWDTTDSLIAFGDSYTYVQGTLGHVNSTFIGDLQNLVFTSSQLLSDLIVQNQIGTAEGGPNWVQYLTQCGLKPGLTKLKECKVQLWDFAFGGADVSEEFTPLHHNYTVSLEKQVEQFLDYGDPVLSTFLDKSKALVTSWIGINDIGDSAKYNVSFPGFYDKLQARHFEFIDSIYARGYKNFLLMNLPPLNRRPGLVFSPNPSVNATMIQWWNSALQSHATAFSNSHSDVEVMVFDVNKVLNGVLDEAEKWGFKNTTGYCTAYNQPDILTDPGKYGCLPQKEYFWFNTGHLTWRTHEVLTGFLREFLEGRGKSENSSVQDME</sequence>
<gene>
    <name evidence="1" type="ORF">BDR25DRAFT_274634</name>
</gene>
<organism evidence="1 2">
    <name type="scientific">Lindgomyces ingoldianus</name>
    <dbReference type="NCBI Taxonomy" id="673940"/>
    <lineage>
        <taxon>Eukaryota</taxon>
        <taxon>Fungi</taxon>
        <taxon>Dikarya</taxon>
        <taxon>Ascomycota</taxon>
        <taxon>Pezizomycotina</taxon>
        <taxon>Dothideomycetes</taxon>
        <taxon>Pleosporomycetidae</taxon>
        <taxon>Pleosporales</taxon>
        <taxon>Lindgomycetaceae</taxon>
        <taxon>Lindgomyces</taxon>
    </lineage>
</organism>